<evidence type="ECO:0000313" key="2">
    <source>
        <dbReference type="Proteomes" id="UP000694001"/>
    </source>
</evidence>
<dbReference type="PANTHER" id="PTHR33376">
    <property type="match status" value="1"/>
</dbReference>
<dbReference type="GO" id="GO:0055085">
    <property type="term" value="P:transmembrane transport"/>
    <property type="evidence" value="ECO:0007669"/>
    <property type="project" value="InterPro"/>
</dbReference>
<dbReference type="NCBIfam" id="NF037995">
    <property type="entry name" value="TRAP_S1"/>
    <property type="match status" value="1"/>
</dbReference>
<dbReference type="AlphaFoldDB" id="A0A975U4H6"/>
<organism evidence="1 2">
    <name type="scientific">Elioraea tepida</name>
    <dbReference type="NCBI Taxonomy" id="2843330"/>
    <lineage>
        <taxon>Bacteria</taxon>
        <taxon>Pseudomonadati</taxon>
        <taxon>Pseudomonadota</taxon>
        <taxon>Alphaproteobacteria</taxon>
        <taxon>Acetobacterales</taxon>
        <taxon>Elioraeaceae</taxon>
        <taxon>Elioraea</taxon>
    </lineage>
</organism>
<dbReference type="KEGG" id="elio:KO353_06400"/>
<dbReference type="InterPro" id="IPR006311">
    <property type="entry name" value="TAT_signal"/>
</dbReference>
<dbReference type="RefSeq" id="WP_218286879.1">
    <property type="nucleotide sequence ID" value="NZ_CP076448.1"/>
</dbReference>
<name>A0A975U4H6_9PROT</name>
<dbReference type="Pfam" id="PF03480">
    <property type="entry name" value="DctP"/>
    <property type="match status" value="1"/>
</dbReference>
<dbReference type="EMBL" id="CP076448">
    <property type="protein sequence ID" value="QXM25827.1"/>
    <property type="molecule type" value="Genomic_DNA"/>
</dbReference>
<sequence>MSTPVDDKRLMASLKAIKRRHIMQAAVTGASVFAVAGVPEPARAQRPQFRFRMQSFLGPGNYEWEDIVPRFIKRVRDMSGGRIEIQAFPPGALVPTFEMLDGVINRVVDIGYGAQVYWRGRFPMTLFTWGIPFAFERIDQYDYLWHEAGLNQLVSDAFATVGVKFLGPIYSDEWGSTMSRREIKRLTDFRGLKVRSFGIAAEIWKSFGASIVTVPGEEIYTALATGVADAANWGSPFGFAQLKLQEVAKFYLGPPLIWADMEDSFMNMAAFNSLPADLQQVMLTAQRVWAIERYTRAAIESAKIVATMKQQGVTFNTMVPEDVETMKRLTVEFTDKLAGNDRGTQQALKIIRDTQAAFAQRPPGI</sequence>
<accession>A0A975U4H6</accession>
<evidence type="ECO:0000313" key="1">
    <source>
        <dbReference type="EMBL" id="QXM25827.1"/>
    </source>
</evidence>
<reference evidence="1" key="1">
    <citation type="submission" date="2021-06" db="EMBL/GenBank/DDBJ databases">
        <title>Elioraea tepida, sp. nov., a moderately thermophilic aerobic anoxygenic phototrophic bacterium isolated from an alkaline siliceous hot spring mat community in Yellowstone National Park, WY, USA.</title>
        <authorList>
            <person name="Saini M.K."/>
            <person name="Yoshida S."/>
            <person name="Sebastian A."/>
            <person name="Hirose S."/>
            <person name="Hara E."/>
            <person name="Tamaki H."/>
            <person name="Soulier N.T."/>
            <person name="Albert I."/>
            <person name="Hanada S."/>
            <person name="Bryant D.A."/>
            <person name="Tank M."/>
        </authorList>
    </citation>
    <scope>NUCLEOTIDE SEQUENCE</scope>
    <source>
        <strain evidence="1">MS-P2</strain>
    </source>
</reference>
<dbReference type="PANTHER" id="PTHR33376:SF5">
    <property type="entry name" value="EXTRACYTOPLASMIC SOLUTE RECEPTOR PROTEIN"/>
    <property type="match status" value="1"/>
</dbReference>
<dbReference type="PROSITE" id="PS51318">
    <property type="entry name" value="TAT"/>
    <property type="match status" value="1"/>
</dbReference>
<gene>
    <name evidence="1" type="primary">dctP</name>
    <name evidence="1" type="ORF">KO353_06400</name>
</gene>
<dbReference type="InterPro" id="IPR018389">
    <property type="entry name" value="DctP_fam"/>
</dbReference>
<protein>
    <submittedName>
        <fullName evidence="1">TRAP transporter substrate-binding protein DctP</fullName>
    </submittedName>
</protein>
<dbReference type="Proteomes" id="UP000694001">
    <property type="component" value="Chromosome"/>
</dbReference>
<proteinExistence type="predicted"/>
<keyword evidence="2" id="KW-1185">Reference proteome</keyword>